<reference evidence="1 2" key="1">
    <citation type="journal article" date="2013" name="PLoS ONE">
        <title>Genomic and secretomic analyses reveal unique features of the lignocellulolytic enzyme system of Penicillium decumbens.</title>
        <authorList>
            <person name="Liu G."/>
            <person name="Zhang L."/>
            <person name="Wei X."/>
            <person name="Zou G."/>
            <person name="Qin Y."/>
            <person name="Ma L."/>
            <person name="Li J."/>
            <person name="Zheng H."/>
            <person name="Wang S."/>
            <person name="Wang C."/>
            <person name="Xun L."/>
            <person name="Zhao G.-P."/>
            <person name="Zhou Z."/>
            <person name="Qu Y."/>
        </authorList>
    </citation>
    <scope>NUCLEOTIDE SEQUENCE [LARGE SCALE GENOMIC DNA]</scope>
    <source>
        <strain evidence="2">114-2 / CGMCC 5302</strain>
    </source>
</reference>
<dbReference type="EMBL" id="KB644410">
    <property type="protein sequence ID" value="EPS27375.1"/>
    <property type="molecule type" value="Genomic_DNA"/>
</dbReference>
<organism evidence="1 2">
    <name type="scientific">Penicillium oxalicum (strain 114-2 / CGMCC 5302)</name>
    <name type="common">Penicillium decumbens</name>
    <dbReference type="NCBI Taxonomy" id="933388"/>
    <lineage>
        <taxon>Eukaryota</taxon>
        <taxon>Fungi</taxon>
        <taxon>Dikarya</taxon>
        <taxon>Ascomycota</taxon>
        <taxon>Pezizomycotina</taxon>
        <taxon>Eurotiomycetes</taxon>
        <taxon>Eurotiomycetidae</taxon>
        <taxon>Eurotiales</taxon>
        <taxon>Aspergillaceae</taxon>
        <taxon>Penicillium</taxon>
    </lineage>
</organism>
<accession>S7Z9X9</accession>
<sequence>MDILVGELLQAHDEFGQLLELYMRRGEVHVPGDSILSRPGVQETSICIDPAIHNTHTSGHNNELHTMVDKTQNFTQCKV</sequence>
<dbReference type="HOGENOM" id="CLU_2606767_0_0_1"/>
<gene>
    <name evidence="1" type="ORF">PDE_02318</name>
</gene>
<evidence type="ECO:0000313" key="1">
    <source>
        <dbReference type="EMBL" id="EPS27375.1"/>
    </source>
</evidence>
<keyword evidence="2" id="KW-1185">Reference proteome</keyword>
<name>S7Z9X9_PENO1</name>
<evidence type="ECO:0000313" key="2">
    <source>
        <dbReference type="Proteomes" id="UP000019376"/>
    </source>
</evidence>
<protein>
    <submittedName>
        <fullName evidence="1">Uncharacterized protein</fullName>
    </submittedName>
</protein>
<proteinExistence type="predicted"/>
<dbReference type="AlphaFoldDB" id="S7Z9X9"/>
<dbReference type="Proteomes" id="UP000019376">
    <property type="component" value="Unassembled WGS sequence"/>
</dbReference>